<dbReference type="AlphaFoldDB" id="A0AA40GH44"/>
<evidence type="ECO:0000256" key="1">
    <source>
        <dbReference type="SAM" id="MobiDB-lite"/>
    </source>
</evidence>
<evidence type="ECO:0000313" key="3">
    <source>
        <dbReference type="Proteomes" id="UP001177670"/>
    </source>
</evidence>
<protein>
    <submittedName>
        <fullName evidence="2">Uncharacterized protein</fullName>
    </submittedName>
</protein>
<proteinExistence type="predicted"/>
<feature type="region of interest" description="Disordered" evidence="1">
    <location>
        <begin position="1"/>
        <end position="58"/>
    </location>
</feature>
<feature type="compositionally biased region" description="Polar residues" evidence="1">
    <location>
        <begin position="25"/>
        <end position="39"/>
    </location>
</feature>
<feature type="compositionally biased region" description="Polar residues" evidence="1">
    <location>
        <begin position="49"/>
        <end position="58"/>
    </location>
</feature>
<reference evidence="2" key="1">
    <citation type="submission" date="2021-10" db="EMBL/GenBank/DDBJ databases">
        <title>Melipona bicolor Genome sequencing and assembly.</title>
        <authorList>
            <person name="Araujo N.S."/>
            <person name="Arias M.C."/>
        </authorList>
    </citation>
    <scope>NUCLEOTIDE SEQUENCE</scope>
    <source>
        <strain evidence="2">USP_2M_L1-L4_2017</strain>
        <tissue evidence="2">Whole body</tissue>
    </source>
</reference>
<keyword evidence="3" id="KW-1185">Reference proteome</keyword>
<dbReference type="Proteomes" id="UP001177670">
    <property type="component" value="Unassembled WGS sequence"/>
</dbReference>
<gene>
    <name evidence="2" type="ORF">K0M31_002235</name>
</gene>
<evidence type="ECO:0000313" key="2">
    <source>
        <dbReference type="EMBL" id="KAK1137741.1"/>
    </source>
</evidence>
<comment type="caution">
    <text evidence="2">The sequence shown here is derived from an EMBL/GenBank/DDBJ whole genome shotgun (WGS) entry which is preliminary data.</text>
</comment>
<accession>A0AA40GH44</accession>
<sequence>MESDEEKENERLWTTVSSPRKLRGSKQTNSNDTQLQPSRRTGGHPETNHIFTNHPSPNSITITTRYIFEQQPEQQHQIKPSPIILHESSLKQTVNILEKKMKDFYIKRITNNK</sequence>
<organism evidence="2 3">
    <name type="scientific">Melipona bicolor</name>
    <dbReference type="NCBI Taxonomy" id="60889"/>
    <lineage>
        <taxon>Eukaryota</taxon>
        <taxon>Metazoa</taxon>
        <taxon>Ecdysozoa</taxon>
        <taxon>Arthropoda</taxon>
        <taxon>Hexapoda</taxon>
        <taxon>Insecta</taxon>
        <taxon>Pterygota</taxon>
        <taxon>Neoptera</taxon>
        <taxon>Endopterygota</taxon>
        <taxon>Hymenoptera</taxon>
        <taxon>Apocrita</taxon>
        <taxon>Aculeata</taxon>
        <taxon>Apoidea</taxon>
        <taxon>Anthophila</taxon>
        <taxon>Apidae</taxon>
        <taxon>Melipona</taxon>
    </lineage>
</organism>
<name>A0AA40GH44_9HYME</name>
<dbReference type="EMBL" id="JAHYIQ010000001">
    <property type="protein sequence ID" value="KAK1137741.1"/>
    <property type="molecule type" value="Genomic_DNA"/>
</dbReference>